<comment type="caution">
    <text evidence="1">The sequence shown here is derived from an EMBL/GenBank/DDBJ whole genome shotgun (WGS) entry which is preliminary data.</text>
</comment>
<dbReference type="EMBL" id="BMAW01071990">
    <property type="protein sequence ID" value="GFT80699.1"/>
    <property type="molecule type" value="Genomic_DNA"/>
</dbReference>
<evidence type="ECO:0000313" key="1">
    <source>
        <dbReference type="EMBL" id="GFT80699.1"/>
    </source>
</evidence>
<protein>
    <submittedName>
        <fullName evidence="1">Uncharacterized protein</fullName>
    </submittedName>
</protein>
<name>A0A8X6U4L8_NEPPI</name>
<gene>
    <name evidence="1" type="ORF">NPIL_190731</name>
</gene>
<evidence type="ECO:0000313" key="2">
    <source>
        <dbReference type="Proteomes" id="UP000887013"/>
    </source>
</evidence>
<organism evidence="1 2">
    <name type="scientific">Nephila pilipes</name>
    <name type="common">Giant wood spider</name>
    <name type="synonym">Nephila maculata</name>
    <dbReference type="NCBI Taxonomy" id="299642"/>
    <lineage>
        <taxon>Eukaryota</taxon>
        <taxon>Metazoa</taxon>
        <taxon>Ecdysozoa</taxon>
        <taxon>Arthropoda</taxon>
        <taxon>Chelicerata</taxon>
        <taxon>Arachnida</taxon>
        <taxon>Araneae</taxon>
        <taxon>Araneomorphae</taxon>
        <taxon>Entelegynae</taxon>
        <taxon>Araneoidea</taxon>
        <taxon>Nephilidae</taxon>
        <taxon>Nephila</taxon>
    </lineage>
</organism>
<reference evidence="1" key="1">
    <citation type="submission" date="2020-08" db="EMBL/GenBank/DDBJ databases">
        <title>Multicomponent nature underlies the extraordinary mechanical properties of spider dragline silk.</title>
        <authorList>
            <person name="Kono N."/>
            <person name="Nakamura H."/>
            <person name="Mori M."/>
            <person name="Yoshida Y."/>
            <person name="Ohtoshi R."/>
            <person name="Malay A.D."/>
            <person name="Moran D.A.P."/>
            <person name="Tomita M."/>
            <person name="Numata K."/>
            <person name="Arakawa K."/>
        </authorList>
    </citation>
    <scope>NUCLEOTIDE SEQUENCE</scope>
</reference>
<proteinExistence type="predicted"/>
<accession>A0A8X6U4L8</accession>
<sequence length="125" mass="13960">MREFKRVAWAVGGDEKRRRTDYEIVRGIFLDRPDEWRRSLRAGQPGAVVMLWNGGEEVGELWPCGERGLRVRVLEVRVRACDVSDIPCGGMGVIRCRVRSVRVSEFGAWRSGLCAVISSSAGALP</sequence>
<dbReference type="AlphaFoldDB" id="A0A8X6U4L8"/>
<keyword evidence="2" id="KW-1185">Reference proteome</keyword>
<dbReference type="Proteomes" id="UP000887013">
    <property type="component" value="Unassembled WGS sequence"/>
</dbReference>